<dbReference type="Proteomes" id="UP001231649">
    <property type="component" value="Chromosome 32"/>
</dbReference>
<protein>
    <submittedName>
        <fullName evidence="1">Uncharacterized protein</fullName>
    </submittedName>
</protein>
<reference evidence="1" key="1">
    <citation type="submission" date="2023-03" db="EMBL/GenBank/DDBJ databases">
        <title>Chromosome-level genomes of two armyworms, Mythimna separata and Mythimna loreyi, provide insights into the biosynthesis and reception of sex pheromones.</title>
        <authorList>
            <person name="Zhao H."/>
        </authorList>
    </citation>
    <scope>NUCLEOTIDE SEQUENCE</scope>
    <source>
        <strain evidence="1">BeijingLab</strain>
    </source>
</reference>
<evidence type="ECO:0000313" key="2">
    <source>
        <dbReference type="Proteomes" id="UP001231649"/>
    </source>
</evidence>
<name>A0ACC2Q3V2_9NEOP</name>
<comment type="caution">
    <text evidence="1">The sequence shown here is derived from an EMBL/GenBank/DDBJ whole genome shotgun (WGS) entry which is preliminary data.</text>
</comment>
<sequence>MNKVVRTPPSTPRIEVQRAISNPEIADIPMDAEFVYLSQRTKRPRSESSPTDELRDFKEEIRTMLTKWNAKQETNLKSFTDKITKEIAELRSQYEKLQTIKLEIEESAGLINEKYEEINTKMKKLESERYEQRKHIDSLEKQIQNMQEHRRSAVIELRNIPPKEQENCNDLVKTVIDACKPLQITIEPSHIRDIYRVQGKQGPSKQIVAEFHSVTAKNNILLAARNFNKGKHAADKLNSGHIGLKGERVPIYIAERLPARSRQLFYEARKFAKAQNFEYCWSTNGKVFLRKKEGDKSIRINSEKCFHEILHAQTQ</sequence>
<gene>
    <name evidence="1" type="ORF">PYW08_013003</name>
</gene>
<proteinExistence type="predicted"/>
<organism evidence="1 2">
    <name type="scientific">Mythimna loreyi</name>
    <dbReference type="NCBI Taxonomy" id="667449"/>
    <lineage>
        <taxon>Eukaryota</taxon>
        <taxon>Metazoa</taxon>
        <taxon>Ecdysozoa</taxon>
        <taxon>Arthropoda</taxon>
        <taxon>Hexapoda</taxon>
        <taxon>Insecta</taxon>
        <taxon>Pterygota</taxon>
        <taxon>Neoptera</taxon>
        <taxon>Endopterygota</taxon>
        <taxon>Lepidoptera</taxon>
        <taxon>Glossata</taxon>
        <taxon>Ditrysia</taxon>
        <taxon>Noctuoidea</taxon>
        <taxon>Noctuidae</taxon>
        <taxon>Noctuinae</taxon>
        <taxon>Hadenini</taxon>
        <taxon>Mythimna</taxon>
    </lineage>
</organism>
<keyword evidence="2" id="KW-1185">Reference proteome</keyword>
<evidence type="ECO:0000313" key="1">
    <source>
        <dbReference type="EMBL" id="KAJ8704279.1"/>
    </source>
</evidence>
<dbReference type="EMBL" id="CM056808">
    <property type="protein sequence ID" value="KAJ8704279.1"/>
    <property type="molecule type" value="Genomic_DNA"/>
</dbReference>
<accession>A0ACC2Q3V2</accession>